<reference evidence="2 3" key="1">
    <citation type="submission" date="2013-03" db="EMBL/GenBank/DDBJ databases">
        <title>The Genome Sequence of Cladophialophora psammophila CBS 110553.</title>
        <authorList>
            <consortium name="The Broad Institute Genomics Platform"/>
            <person name="Cuomo C."/>
            <person name="de Hoog S."/>
            <person name="Gorbushina A."/>
            <person name="Walker B."/>
            <person name="Young S.K."/>
            <person name="Zeng Q."/>
            <person name="Gargeya S."/>
            <person name="Fitzgerald M."/>
            <person name="Haas B."/>
            <person name="Abouelleil A."/>
            <person name="Allen A.W."/>
            <person name="Alvarado L."/>
            <person name="Arachchi H.M."/>
            <person name="Berlin A.M."/>
            <person name="Chapman S.B."/>
            <person name="Gainer-Dewar J."/>
            <person name="Goldberg J."/>
            <person name="Griggs A."/>
            <person name="Gujja S."/>
            <person name="Hansen M."/>
            <person name="Howarth C."/>
            <person name="Imamovic A."/>
            <person name="Ireland A."/>
            <person name="Larimer J."/>
            <person name="McCowan C."/>
            <person name="Murphy C."/>
            <person name="Pearson M."/>
            <person name="Poon T.W."/>
            <person name="Priest M."/>
            <person name="Roberts A."/>
            <person name="Saif S."/>
            <person name="Shea T."/>
            <person name="Sisk P."/>
            <person name="Sykes S."/>
            <person name="Wortman J."/>
            <person name="Nusbaum C."/>
            <person name="Birren B."/>
        </authorList>
    </citation>
    <scope>NUCLEOTIDE SEQUENCE [LARGE SCALE GENOMIC DNA]</scope>
    <source>
        <strain evidence="2 3">CBS 110553</strain>
    </source>
</reference>
<name>W9WXU8_9EURO</name>
<dbReference type="EMBL" id="AMGX01000005">
    <property type="protein sequence ID" value="EXJ72788.1"/>
    <property type="molecule type" value="Genomic_DNA"/>
</dbReference>
<sequence length="221" mass="24536">MYPSLEQLAGEAARQLNPSTHSTISMGSNLDCLPTNDRTADPETQRVPRMPRIPYLINNEGAATEPQPYHHCYTPTINHLDSPEDQEAIAAPVPSPTTLAGRESKAATTPVNVRQFLADPQVIVNTGPRIIFETRLDLCEGNPSKDEDFNQGQLLELNRKLESLERCTIDLQTKFAIYERSHSELREWTVAVMSANGLLASGEERPTKRRRTASTTAAGLW</sequence>
<evidence type="ECO:0000256" key="1">
    <source>
        <dbReference type="SAM" id="MobiDB-lite"/>
    </source>
</evidence>
<feature type="compositionally biased region" description="Polar residues" evidence="1">
    <location>
        <begin position="19"/>
        <end position="28"/>
    </location>
</feature>
<evidence type="ECO:0000313" key="2">
    <source>
        <dbReference type="EMBL" id="EXJ72788.1"/>
    </source>
</evidence>
<keyword evidence="3" id="KW-1185">Reference proteome</keyword>
<gene>
    <name evidence="2" type="ORF">A1O5_03935</name>
</gene>
<protein>
    <submittedName>
        <fullName evidence="2">Uncharacterized protein</fullName>
    </submittedName>
</protein>
<dbReference type="Proteomes" id="UP000019471">
    <property type="component" value="Unassembled WGS sequence"/>
</dbReference>
<dbReference type="RefSeq" id="XP_007742735.1">
    <property type="nucleotide sequence ID" value="XM_007744545.1"/>
</dbReference>
<comment type="caution">
    <text evidence="2">The sequence shown here is derived from an EMBL/GenBank/DDBJ whole genome shotgun (WGS) entry which is preliminary data.</text>
</comment>
<organism evidence="2 3">
    <name type="scientific">Cladophialophora psammophila CBS 110553</name>
    <dbReference type="NCBI Taxonomy" id="1182543"/>
    <lineage>
        <taxon>Eukaryota</taxon>
        <taxon>Fungi</taxon>
        <taxon>Dikarya</taxon>
        <taxon>Ascomycota</taxon>
        <taxon>Pezizomycotina</taxon>
        <taxon>Eurotiomycetes</taxon>
        <taxon>Chaetothyriomycetidae</taxon>
        <taxon>Chaetothyriales</taxon>
        <taxon>Herpotrichiellaceae</taxon>
        <taxon>Cladophialophora</taxon>
    </lineage>
</organism>
<feature type="region of interest" description="Disordered" evidence="1">
    <location>
        <begin position="19"/>
        <end position="44"/>
    </location>
</feature>
<dbReference type="GeneID" id="19188662"/>
<evidence type="ECO:0000313" key="3">
    <source>
        <dbReference type="Proteomes" id="UP000019471"/>
    </source>
</evidence>
<accession>W9WXU8</accession>
<dbReference type="AlphaFoldDB" id="W9WXU8"/>
<proteinExistence type="predicted"/>
<dbReference type="HOGENOM" id="CLU_1250557_0_0_1"/>